<dbReference type="GO" id="GO:0003677">
    <property type="term" value="F:DNA binding"/>
    <property type="evidence" value="ECO:0007669"/>
    <property type="project" value="UniProtKB-KW"/>
</dbReference>
<dbReference type="PANTHER" id="PTHR10629:SF52">
    <property type="entry name" value="DNA (CYTOSINE-5)-METHYLTRANSFERASE 1"/>
    <property type="match status" value="1"/>
</dbReference>
<dbReference type="OrthoDB" id="680502at2759"/>
<evidence type="ECO:0000256" key="5">
    <source>
        <dbReference type="ARBA" id="ARBA00022691"/>
    </source>
</evidence>
<dbReference type="EMBL" id="CAJGYO010000003">
    <property type="protein sequence ID" value="CAD6220855.1"/>
    <property type="molecule type" value="Genomic_DNA"/>
</dbReference>
<dbReference type="Pfam" id="PF03101">
    <property type="entry name" value="FAR1"/>
    <property type="match status" value="1"/>
</dbReference>
<dbReference type="InterPro" id="IPR050390">
    <property type="entry name" value="C5-Methyltransferase"/>
</dbReference>
<evidence type="ECO:0000259" key="10">
    <source>
        <dbReference type="Pfam" id="PF03101"/>
    </source>
</evidence>
<reference evidence="11" key="1">
    <citation type="submission" date="2020-10" db="EMBL/GenBank/DDBJ databases">
        <authorList>
            <person name="Han B."/>
            <person name="Lu T."/>
            <person name="Zhao Q."/>
            <person name="Huang X."/>
            <person name="Zhao Y."/>
        </authorList>
    </citation>
    <scope>NUCLEOTIDE SEQUENCE</scope>
</reference>
<evidence type="ECO:0000256" key="6">
    <source>
        <dbReference type="ARBA" id="ARBA00022737"/>
    </source>
</evidence>
<proteinExistence type="predicted"/>
<feature type="compositionally biased region" description="Acidic residues" evidence="9">
    <location>
        <begin position="208"/>
        <end position="223"/>
    </location>
</feature>
<feature type="domain" description="FAR1" evidence="10">
    <location>
        <begin position="148"/>
        <end position="194"/>
    </location>
</feature>
<evidence type="ECO:0000256" key="1">
    <source>
        <dbReference type="ARBA" id="ARBA00004123"/>
    </source>
</evidence>
<dbReference type="Proteomes" id="UP000604825">
    <property type="component" value="Unassembled WGS sequence"/>
</dbReference>
<feature type="region of interest" description="Disordered" evidence="9">
    <location>
        <begin position="208"/>
        <end position="228"/>
    </location>
</feature>
<keyword evidence="6" id="KW-0677">Repeat</keyword>
<dbReference type="InterPro" id="IPR031303">
    <property type="entry name" value="C5_meth_CS"/>
</dbReference>
<evidence type="ECO:0000256" key="2">
    <source>
        <dbReference type="ARBA" id="ARBA00011975"/>
    </source>
</evidence>
<keyword evidence="8" id="KW-0539">Nucleus</keyword>
<evidence type="ECO:0000313" key="12">
    <source>
        <dbReference type="Proteomes" id="UP000604825"/>
    </source>
</evidence>
<dbReference type="InterPro" id="IPR001525">
    <property type="entry name" value="C5_MeTfrase"/>
</dbReference>
<dbReference type="FunFam" id="3.40.50.150:FF:000108">
    <property type="entry name" value="DNA (cytosine-5)-methyltransferase"/>
    <property type="match status" value="1"/>
</dbReference>
<name>A0A811N4S0_9POAL</name>
<dbReference type="GO" id="GO:0003886">
    <property type="term" value="F:DNA (cytosine-5-)-methyltransferase activity"/>
    <property type="evidence" value="ECO:0007669"/>
    <property type="project" value="UniProtKB-EC"/>
</dbReference>
<evidence type="ECO:0000313" key="11">
    <source>
        <dbReference type="EMBL" id="CAD6220855.1"/>
    </source>
</evidence>
<dbReference type="AlphaFoldDB" id="A0A811N4S0"/>
<dbReference type="GO" id="GO:0044027">
    <property type="term" value="P:negative regulation of gene expression via chromosomal CpG island methylation"/>
    <property type="evidence" value="ECO:0007669"/>
    <property type="project" value="TreeGrafter"/>
</dbReference>
<organism evidence="11 12">
    <name type="scientific">Miscanthus lutarioriparius</name>
    <dbReference type="NCBI Taxonomy" id="422564"/>
    <lineage>
        <taxon>Eukaryota</taxon>
        <taxon>Viridiplantae</taxon>
        <taxon>Streptophyta</taxon>
        <taxon>Embryophyta</taxon>
        <taxon>Tracheophyta</taxon>
        <taxon>Spermatophyta</taxon>
        <taxon>Magnoliopsida</taxon>
        <taxon>Liliopsida</taxon>
        <taxon>Poales</taxon>
        <taxon>Poaceae</taxon>
        <taxon>PACMAD clade</taxon>
        <taxon>Panicoideae</taxon>
        <taxon>Andropogonodae</taxon>
        <taxon>Andropogoneae</taxon>
        <taxon>Saccharinae</taxon>
        <taxon>Miscanthus</taxon>
    </lineage>
</organism>
<accession>A0A811N4S0</accession>
<evidence type="ECO:0000256" key="3">
    <source>
        <dbReference type="ARBA" id="ARBA00022603"/>
    </source>
</evidence>
<keyword evidence="7" id="KW-0238">DNA-binding</keyword>
<evidence type="ECO:0000256" key="9">
    <source>
        <dbReference type="SAM" id="MobiDB-lite"/>
    </source>
</evidence>
<dbReference type="GO" id="GO:0032259">
    <property type="term" value="P:methylation"/>
    <property type="evidence" value="ECO:0007669"/>
    <property type="project" value="UniProtKB-KW"/>
</dbReference>
<dbReference type="SUPFAM" id="SSF53335">
    <property type="entry name" value="S-adenosyl-L-methionine-dependent methyltransferases"/>
    <property type="match status" value="1"/>
</dbReference>
<protein>
    <recommendedName>
        <fullName evidence="2">DNA (cytosine-5-)-methyltransferase</fullName>
        <ecNumber evidence="2">2.1.1.37</ecNumber>
    </recommendedName>
</protein>
<evidence type="ECO:0000256" key="7">
    <source>
        <dbReference type="ARBA" id="ARBA00023125"/>
    </source>
</evidence>
<keyword evidence="12" id="KW-1185">Reference proteome</keyword>
<gene>
    <name evidence="11" type="ORF">NCGR_LOCUS14275</name>
</gene>
<keyword evidence="3" id="KW-0489">Methyltransferase</keyword>
<dbReference type="Gene3D" id="3.90.120.10">
    <property type="entry name" value="DNA Methylase, subunit A, domain 2"/>
    <property type="match status" value="1"/>
</dbReference>
<dbReference type="EC" id="2.1.1.37" evidence="2"/>
<dbReference type="InterPro" id="IPR004330">
    <property type="entry name" value="FAR1_DNA_bnd_dom"/>
</dbReference>
<evidence type="ECO:0000256" key="8">
    <source>
        <dbReference type="ARBA" id="ARBA00023242"/>
    </source>
</evidence>
<comment type="caution">
    <text evidence="11">The sequence shown here is derived from an EMBL/GenBank/DDBJ whole genome shotgun (WGS) entry which is preliminary data.</text>
</comment>
<evidence type="ECO:0000256" key="4">
    <source>
        <dbReference type="ARBA" id="ARBA00022679"/>
    </source>
</evidence>
<dbReference type="PROSITE" id="PS00095">
    <property type="entry name" value="C5_MTASE_2"/>
    <property type="match status" value="1"/>
</dbReference>
<dbReference type="FunFam" id="3.90.120.10:FF:000002">
    <property type="entry name" value="DNA (cytosine-5)-methyltransferase"/>
    <property type="match status" value="1"/>
</dbReference>
<dbReference type="InterPro" id="IPR029063">
    <property type="entry name" value="SAM-dependent_MTases_sf"/>
</dbReference>
<sequence>MAFSNMDLNKLPPDLDEDFLDAFGLDYVTGNPTFYTQVPAIPEVSQPNDEHVNQQILPSFSEVGHAGLAEAVLAVSEEVIPTVSKIRLSFEQARIEDRNEGSTANPVVADNELNGARNEVAEEEEEVWSTPQMPHNGLSFASLDEAKEYYNSYAKRTGFSIRTNTSCRSAITREMQKIQFVCNKEGFGKKRRVAAQLVDAITCYSDNDEVEEEDSAQEEEDDQGEKRKMLDGSIEEEENYWHDTFRNDQVVTGMTYQTRSTDPCYALQVKLSNGQMADLIPWCLPNTAKRHNQWKGLYGRLDWEGNFPTSVTDPQPMGKVGMCFHPDQDRIITVRECARSQGFPDSYEFAGNIQNKHRQIGNAVPPPLAYALGRKLKEAVDNKRQEAGVGVPAP</sequence>
<comment type="subcellular location">
    <subcellularLocation>
        <location evidence="1">Nucleus</location>
    </subcellularLocation>
</comment>
<dbReference type="PANTHER" id="PTHR10629">
    <property type="entry name" value="CYTOSINE-SPECIFIC METHYLTRANSFERASE"/>
    <property type="match status" value="1"/>
</dbReference>
<keyword evidence="5" id="KW-0949">S-adenosyl-L-methionine</keyword>
<dbReference type="Pfam" id="PF00145">
    <property type="entry name" value="DNA_methylase"/>
    <property type="match status" value="1"/>
</dbReference>
<dbReference type="GO" id="GO:0005634">
    <property type="term" value="C:nucleus"/>
    <property type="evidence" value="ECO:0007669"/>
    <property type="project" value="UniProtKB-SubCell"/>
</dbReference>
<keyword evidence="4" id="KW-0808">Transferase</keyword>